<keyword evidence="2" id="KW-0808">Transferase</keyword>
<dbReference type="GO" id="GO:0008173">
    <property type="term" value="F:RNA methyltransferase activity"/>
    <property type="evidence" value="ECO:0007669"/>
    <property type="project" value="InterPro"/>
</dbReference>
<name>A0A6J2KLC2_BOMMA</name>
<evidence type="ECO:0000313" key="4">
    <source>
        <dbReference type="Proteomes" id="UP000504629"/>
    </source>
</evidence>
<evidence type="ECO:0000256" key="2">
    <source>
        <dbReference type="ARBA" id="ARBA00022679"/>
    </source>
</evidence>
<dbReference type="GeneID" id="114251013"/>
<dbReference type="Pfam" id="PF00588">
    <property type="entry name" value="SpoU_methylase"/>
    <property type="match status" value="1"/>
</dbReference>
<evidence type="ECO:0000256" key="1">
    <source>
        <dbReference type="ARBA" id="ARBA00022603"/>
    </source>
</evidence>
<evidence type="ECO:0000259" key="3">
    <source>
        <dbReference type="SMART" id="SM00967"/>
    </source>
</evidence>
<dbReference type="PANTHER" id="PTHR43191:SF2">
    <property type="entry name" value="RRNA METHYLTRANSFERASE 3, MITOCHONDRIAL"/>
    <property type="match status" value="1"/>
</dbReference>
<keyword evidence="1 5" id="KW-0489">Methyltransferase</keyword>
<dbReference type="InterPro" id="IPR013123">
    <property type="entry name" value="SpoU_subst-bd"/>
</dbReference>
<dbReference type="InterPro" id="IPR029064">
    <property type="entry name" value="Ribosomal_eL30-like_sf"/>
</dbReference>
<dbReference type="Gene3D" id="3.40.1280.10">
    <property type="match status" value="1"/>
</dbReference>
<protein>
    <submittedName>
        <fullName evidence="5">rRNA methyltransferase 3, mitochondrial</fullName>
    </submittedName>
</protein>
<dbReference type="Gene3D" id="3.30.1330.30">
    <property type="match status" value="1"/>
</dbReference>
<dbReference type="RefSeq" id="XP_028040959.1">
    <property type="nucleotide sequence ID" value="XM_028185158.1"/>
</dbReference>
<sequence>MSQKKLFQSFSQIIIRSSTAMCNRSYARWVHRKPAKVLLPYENTKVDLKKEKIIDLDPSTMKNNQTEGFPKSSVINSELKEPSPKFSKEKCKEITEQRQDKIKRREFYLNQQKVFNENNEIMYEKLKGNDGRVSTLLVKSKSKKDRARSGLSLVEGWRLIADGLQADCKLKYIIFSRLDDLYKIRPFLPTGGVKIYKIPYKDIEMWSDVETSPGIFGIFETPTPGNIKKKSNTIPLNFICDNIRVPGNLGAILRAAMGVGCEKVLLTKGCVDLWDPKVIRSAAGAHFRVPIYPSIEWNEMPEHTRPESAIFIADSNPKNTVEDSHDSLASTIPVLPYYGVDYSTFSHSTLIIGGETEGISEDSYEFASSRNGLRLNIPLIEGVDSLNTGMATAVIACEIKKQFVQAWSKMKKEKVEAELNT</sequence>
<dbReference type="GO" id="GO:0005737">
    <property type="term" value="C:cytoplasm"/>
    <property type="evidence" value="ECO:0007669"/>
    <property type="project" value="UniProtKB-ARBA"/>
</dbReference>
<accession>A0A6J2KLC2</accession>
<dbReference type="SUPFAM" id="SSF55315">
    <property type="entry name" value="L30e-like"/>
    <property type="match status" value="1"/>
</dbReference>
<dbReference type="KEGG" id="bman:114251013"/>
<dbReference type="SMART" id="SM00967">
    <property type="entry name" value="SpoU_sub_bind"/>
    <property type="match status" value="1"/>
</dbReference>
<dbReference type="InterPro" id="IPR051259">
    <property type="entry name" value="rRNA_Methyltransferase"/>
</dbReference>
<dbReference type="SUPFAM" id="SSF75217">
    <property type="entry name" value="alpha/beta knot"/>
    <property type="match status" value="1"/>
</dbReference>
<organism evidence="4 5">
    <name type="scientific">Bombyx mandarina</name>
    <name type="common">Wild silk moth</name>
    <name type="synonym">Wild silkworm</name>
    <dbReference type="NCBI Taxonomy" id="7092"/>
    <lineage>
        <taxon>Eukaryota</taxon>
        <taxon>Metazoa</taxon>
        <taxon>Ecdysozoa</taxon>
        <taxon>Arthropoda</taxon>
        <taxon>Hexapoda</taxon>
        <taxon>Insecta</taxon>
        <taxon>Pterygota</taxon>
        <taxon>Neoptera</taxon>
        <taxon>Endopterygota</taxon>
        <taxon>Lepidoptera</taxon>
        <taxon>Glossata</taxon>
        <taxon>Ditrysia</taxon>
        <taxon>Bombycoidea</taxon>
        <taxon>Bombycidae</taxon>
        <taxon>Bombycinae</taxon>
        <taxon>Bombyx</taxon>
    </lineage>
</organism>
<dbReference type="Proteomes" id="UP000504629">
    <property type="component" value="Unplaced"/>
</dbReference>
<dbReference type="GO" id="GO:0032259">
    <property type="term" value="P:methylation"/>
    <property type="evidence" value="ECO:0007669"/>
    <property type="project" value="UniProtKB-KW"/>
</dbReference>
<dbReference type="GO" id="GO:0003723">
    <property type="term" value="F:RNA binding"/>
    <property type="evidence" value="ECO:0007669"/>
    <property type="project" value="InterPro"/>
</dbReference>
<dbReference type="InterPro" id="IPR029026">
    <property type="entry name" value="tRNA_m1G_MTases_N"/>
</dbReference>
<dbReference type="CDD" id="cd18106">
    <property type="entry name" value="SpoU-like_RNMTL1"/>
    <property type="match status" value="1"/>
</dbReference>
<dbReference type="InterPro" id="IPR029028">
    <property type="entry name" value="Alpha/beta_knot_MTases"/>
</dbReference>
<dbReference type="PANTHER" id="PTHR43191">
    <property type="entry name" value="RRNA METHYLTRANSFERASE 3"/>
    <property type="match status" value="1"/>
</dbReference>
<evidence type="ECO:0000313" key="5">
    <source>
        <dbReference type="RefSeq" id="XP_028040959.1"/>
    </source>
</evidence>
<feature type="domain" description="RNA 2-O ribose methyltransferase substrate binding" evidence="3">
    <location>
        <begin position="153"/>
        <end position="225"/>
    </location>
</feature>
<dbReference type="OrthoDB" id="270651at2759"/>
<dbReference type="InterPro" id="IPR001537">
    <property type="entry name" value="SpoU_MeTrfase"/>
</dbReference>
<reference evidence="5" key="1">
    <citation type="submission" date="2025-08" db="UniProtKB">
        <authorList>
            <consortium name="RefSeq"/>
        </authorList>
    </citation>
    <scope>IDENTIFICATION</scope>
    <source>
        <tissue evidence="5">Silk gland</tissue>
    </source>
</reference>
<gene>
    <name evidence="5" type="primary">LOC114251013</name>
</gene>
<dbReference type="GO" id="GO:0006396">
    <property type="term" value="P:RNA processing"/>
    <property type="evidence" value="ECO:0007669"/>
    <property type="project" value="InterPro"/>
</dbReference>
<dbReference type="AlphaFoldDB" id="A0A6J2KLC2"/>
<proteinExistence type="predicted"/>
<keyword evidence="4" id="KW-1185">Reference proteome</keyword>